<evidence type="ECO:0000313" key="13">
    <source>
        <dbReference type="Proteomes" id="UP000186955"/>
    </source>
</evidence>
<evidence type="ECO:0000256" key="11">
    <source>
        <dbReference type="SAM" id="SignalP"/>
    </source>
</evidence>
<evidence type="ECO:0000256" key="1">
    <source>
        <dbReference type="ARBA" id="ARBA00000966"/>
    </source>
</evidence>
<evidence type="ECO:0000256" key="4">
    <source>
        <dbReference type="ARBA" id="ARBA00023001"/>
    </source>
</evidence>
<name>A0A1Q5UI43_9EURO</name>
<dbReference type="SUPFAM" id="SSF49899">
    <property type="entry name" value="Concanavalin A-like lectins/glucanases"/>
    <property type="match status" value="1"/>
</dbReference>
<dbReference type="STRING" id="1316194.A0A1Q5UI43"/>
<dbReference type="Gene3D" id="2.70.100.10">
    <property type="entry name" value="Glycoside hydrolase, family 7, domain"/>
    <property type="match status" value="1"/>
</dbReference>
<protein>
    <recommendedName>
        <fullName evidence="10">Glucanase</fullName>
        <ecNumber evidence="10">3.2.1.-</ecNumber>
    </recommendedName>
</protein>
<keyword evidence="13" id="KW-1185">Reference proteome</keyword>
<dbReference type="InterPro" id="IPR001722">
    <property type="entry name" value="Glyco_hydro_7"/>
</dbReference>
<evidence type="ECO:0000256" key="9">
    <source>
        <dbReference type="ARBA" id="ARBA00025192"/>
    </source>
</evidence>
<accession>A0A1Q5UI43</accession>
<comment type="caution">
    <text evidence="12">The sequence shown here is derived from an EMBL/GenBank/DDBJ whole genome shotgun (WGS) entry which is preliminary data.</text>
</comment>
<evidence type="ECO:0000256" key="10">
    <source>
        <dbReference type="RuleBase" id="RU361164"/>
    </source>
</evidence>
<evidence type="ECO:0000313" key="12">
    <source>
        <dbReference type="EMBL" id="OKP12134.1"/>
    </source>
</evidence>
<comment type="function">
    <text evidence="9">Has endoglucanase activity on substrates containing beta-1,4 glycosidic bonds, like in carboxymethylcellulose (CMC), hydroxyethylcellulose (HEC) and beta-glucan. Involved in the degradation of complex natural cellulosic substrates.</text>
</comment>
<dbReference type="EC" id="3.2.1.-" evidence="10"/>
<dbReference type="PANTHER" id="PTHR33753">
    <property type="entry name" value="1,4-BETA-D-GLUCAN CELLOBIOHYDROLASE B"/>
    <property type="match status" value="1"/>
</dbReference>
<evidence type="ECO:0000256" key="7">
    <source>
        <dbReference type="ARBA" id="ARBA00023295"/>
    </source>
</evidence>
<dbReference type="InterPro" id="IPR037019">
    <property type="entry name" value="Glyco_hydro_7_sf"/>
</dbReference>
<proteinExistence type="inferred from homology"/>
<feature type="signal peptide" evidence="11">
    <location>
        <begin position="1"/>
        <end position="18"/>
    </location>
</feature>
<reference evidence="12 13" key="1">
    <citation type="submission" date="2016-10" db="EMBL/GenBank/DDBJ databases">
        <title>Genome sequence of the ascomycete fungus Penicillium subrubescens.</title>
        <authorList>
            <person name="De Vries R.P."/>
            <person name="Peng M."/>
            <person name="Dilokpimol A."/>
            <person name="Hilden K."/>
            <person name="Makela M.R."/>
            <person name="Grigoriev I."/>
            <person name="Riley R."/>
            <person name="Granchi Z."/>
        </authorList>
    </citation>
    <scope>NUCLEOTIDE SEQUENCE [LARGE SCALE GENOMIC DNA]</scope>
    <source>
        <strain evidence="12 13">CBS 132785</strain>
    </source>
</reference>
<dbReference type="AlphaFoldDB" id="A0A1Q5UI43"/>
<sequence length="425" mass="45510">MTRSLLVAVAVLAQLAAAQRIGSIPEVHPKLQTWRCSTKGGCVKQDTSVVLDALSHPLHQVGNSSVSCGDGSNGLNPNLCSTEESCAKNCELDGVDYASHGVTTKGDNLILHQYLKSNGAISSVSPRVYLLDESGKNYDMLKLLNQELSFDVDVSSLVCGMNGALYLSEMLKSGGRSKLNPAGAQYGTGYCDAQCFTNIPWINGVANVNSSGTCCNEMDIWEANARSTSYTPHACDITGLYECSGDECGGSGVCDKSGCSFNSYALGAHDYYGYRKKVDTTKRFTVVTQFVTDDNTSRGTLSQIRRLYVQNGKVIQNAVVNVSGSEINSITDGYCAESASFFQEKGGLKQMGKAIGRGMVLIFSIWNDSGSFMNWLDSGSAGPCNSTEGDPALIQAQHPETSVTFSNIKWGDIGSTYSRLDIDIE</sequence>
<evidence type="ECO:0000256" key="6">
    <source>
        <dbReference type="ARBA" id="ARBA00023277"/>
    </source>
</evidence>
<keyword evidence="8 10" id="KW-0624">Polysaccharide degradation</keyword>
<evidence type="ECO:0000256" key="5">
    <source>
        <dbReference type="ARBA" id="ARBA00023180"/>
    </source>
</evidence>
<keyword evidence="6" id="KW-0119">Carbohydrate metabolism</keyword>
<comment type="catalytic activity">
    <reaction evidence="1">
        <text>Endohydrolysis of (1-&gt;4)-beta-D-glucosidic linkages in cellulose, lichenin and cereal beta-D-glucans.</text>
        <dbReference type="EC" id="3.2.1.4"/>
    </reaction>
</comment>
<evidence type="ECO:0000256" key="3">
    <source>
        <dbReference type="ARBA" id="ARBA00022801"/>
    </source>
</evidence>
<dbReference type="PRINTS" id="PR00734">
    <property type="entry name" value="GLHYDRLASE7"/>
</dbReference>
<dbReference type="InterPro" id="IPR013320">
    <property type="entry name" value="ConA-like_dom_sf"/>
</dbReference>
<evidence type="ECO:0000256" key="2">
    <source>
        <dbReference type="ARBA" id="ARBA00006044"/>
    </source>
</evidence>
<keyword evidence="4 10" id="KW-0136">Cellulose degradation</keyword>
<organism evidence="12 13">
    <name type="scientific">Penicillium subrubescens</name>
    <dbReference type="NCBI Taxonomy" id="1316194"/>
    <lineage>
        <taxon>Eukaryota</taxon>
        <taxon>Fungi</taxon>
        <taxon>Dikarya</taxon>
        <taxon>Ascomycota</taxon>
        <taxon>Pezizomycotina</taxon>
        <taxon>Eurotiomycetes</taxon>
        <taxon>Eurotiomycetidae</taxon>
        <taxon>Eurotiales</taxon>
        <taxon>Aspergillaceae</taxon>
        <taxon>Penicillium</taxon>
    </lineage>
</organism>
<dbReference type="Proteomes" id="UP000186955">
    <property type="component" value="Unassembled WGS sequence"/>
</dbReference>
<keyword evidence="11" id="KW-0732">Signal</keyword>
<evidence type="ECO:0000256" key="8">
    <source>
        <dbReference type="ARBA" id="ARBA00023326"/>
    </source>
</evidence>
<keyword evidence="5" id="KW-0325">Glycoprotein</keyword>
<gene>
    <name evidence="12" type="ORF">PENSUB_2294</name>
</gene>
<comment type="similarity">
    <text evidence="2 10">Belongs to the glycosyl hydrolase 7 (cellulase C) family.</text>
</comment>
<dbReference type="GO" id="GO:0008810">
    <property type="term" value="F:cellulase activity"/>
    <property type="evidence" value="ECO:0007669"/>
    <property type="project" value="UniProtKB-EC"/>
</dbReference>
<dbReference type="EMBL" id="MNBE01000245">
    <property type="protein sequence ID" value="OKP12134.1"/>
    <property type="molecule type" value="Genomic_DNA"/>
</dbReference>
<dbReference type="PANTHER" id="PTHR33753:SF1">
    <property type="entry name" value="ENDO-BETA-1,4-GLUCANASE CELB"/>
    <property type="match status" value="1"/>
</dbReference>
<keyword evidence="3 10" id="KW-0378">Hydrolase</keyword>
<keyword evidence="7 10" id="KW-0326">Glycosidase</keyword>
<dbReference type="OrthoDB" id="412382at2759"/>
<dbReference type="GO" id="GO:0030245">
    <property type="term" value="P:cellulose catabolic process"/>
    <property type="evidence" value="ECO:0007669"/>
    <property type="project" value="UniProtKB-KW"/>
</dbReference>
<dbReference type="CDD" id="cd07999">
    <property type="entry name" value="GH7_CBH_EG"/>
    <property type="match status" value="1"/>
</dbReference>
<dbReference type="Pfam" id="PF00840">
    <property type="entry name" value="Glyco_hydro_7"/>
    <property type="match status" value="1"/>
</dbReference>
<feature type="chain" id="PRO_5012254128" description="Glucanase" evidence="11">
    <location>
        <begin position="19"/>
        <end position="425"/>
    </location>
</feature>